<evidence type="ECO:0000256" key="1">
    <source>
        <dbReference type="ARBA" id="ARBA00001526"/>
    </source>
</evidence>
<evidence type="ECO:0000259" key="8">
    <source>
        <dbReference type="Pfam" id="PF00144"/>
    </source>
</evidence>
<keyword evidence="5 6" id="KW-0046">Antibiotic resistance</keyword>
<dbReference type="AlphaFoldDB" id="A0A2P9HLG7"/>
<sequence length="390" mass="42069">MRKTTVSALSITAVASLLSSVSAQAANAPSEKEIRHLVDETIKPVMAEHKIPGMAVAVTAGGETYFFSYGVASKESGQKVTQDTIFEIGSVSKTFTATLGGLGLAEGAFNPGDPATKYAPELAGSSFDKVSMLDLGTYIAGGLPLQFPDSVTDHQTMIDYFRNWKPDYPAGTQRRYSNPSIGLFGYLAAQSMGDPFDKLMESKLIPAFGLKHTFIQVPESQMANYAYGYSKANKPIRVSPGAFDAQAYGIKTTAPDLIRFVQLNMDSTSLDQPMQKAVAATHTGYYKVGDMTQSLGWERYAYPLSLKTLLGGNTSDMAMKSHKIEKLDPPLQPSDEMLLNKTGSTGGFGAYVAFVPGKKIGIVMLANRNYPNEARIKAGYRILKALDGNQ</sequence>
<dbReference type="NCBIfam" id="NF033085">
    <property type="entry name" value="bla_class_C"/>
    <property type="match status" value="1"/>
</dbReference>
<evidence type="ECO:0000256" key="7">
    <source>
        <dbReference type="SAM" id="SignalP"/>
    </source>
</evidence>
<dbReference type="RefSeq" id="WP_109368683.1">
    <property type="nucleotide sequence ID" value="NZ_OOFM01000005.1"/>
</dbReference>
<dbReference type="GO" id="GO:0017001">
    <property type="term" value="P:antibiotic catabolic process"/>
    <property type="evidence" value="ECO:0007669"/>
    <property type="project" value="InterPro"/>
</dbReference>
<dbReference type="InterPro" id="IPR050491">
    <property type="entry name" value="AmpC-like"/>
</dbReference>
<name>A0A2P9HLG7_9HYPH</name>
<dbReference type="PANTHER" id="PTHR46825:SF8">
    <property type="entry name" value="BETA-LACTAMASE-RELATED"/>
    <property type="match status" value="1"/>
</dbReference>
<evidence type="ECO:0000256" key="2">
    <source>
        <dbReference type="ARBA" id="ARBA00007840"/>
    </source>
</evidence>
<dbReference type="PROSITE" id="PS00336">
    <property type="entry name" value="BETA_LACTAMASE_C"/>
    <property type="match status" value="1"/>
</dbReference>
<dbReference type="GO" id="GO:0030288">
    <property type="term" value="C:outer membrane-bounded periplasmic space"/>
    <property type="evidence" value="ECO:0007669"/>
    <property type="project" value="InterPro"/>
</dbReference>
<comment type="catalytic activity">
    <reaction evidence="1 6">
        <text>a beta-lactam + H2O = a substituted beta-amino acid</text>
        <dbReference type="Rhea" id="RHEA:20401"/>
        <dbReference type="ChEBI" id="CHEBI:15377"/>
        <dbReference type="ChEBI" id="CHEBI:35627"/>
        <dbReference type="ChEBI" id="CHEBI:140347"/>
        <dbReference type="EC" id="3.5.2.6"/>
    </reaction>
</comment>
<dbReference type="Pfam" id="PF00144">
    <property type="entry name" value="Beta-lactamase"/>
    <property type="match status" value="1"/>
</dbReference>
<reference evidence="10" key="1">
    <citation type="submission" date="2017-12" db="EMBL/GenBank/DDBJ databases">
        <authorList>
            <person name="Diaz M."/>
        </authorList>
    </citation>
    <scope>NUCLEOTIDE SEQUENCE [LARGE SCALE GENOMIC DNA]</scope>
    <source>
        <strain evidence="10">FI11154</strain>
    </source>
</reference>
<dbReference type="SUPFAM" id="SSF56601">
    <property type="entry name" value="beta-lactamase/transpeptidase-like"/>
    <property type="match status" value="1"/>
</dbReference>
<organism evidence="9 10">
    <name type="scientific">Ochrobactrum soli</name>
    <dbReference type="NCBI Taxonomy" id="2448455"/>
    <lineage>
        <taxon>Bacteria</taxon>
        <taxon>Pseudomonadati</taxon>
        <taxon>Pseudomonadota</taxon>
        <taxon>Alphaproteobacteria</taxon>
        <taxon>Hyphomicrobiales</taxon>
        <taxon>Brucellaceae</taxon>
        <taxon>Brucella/Ochrobactrum group</taxon>
        <taxon>Ochrobactrum</taxon>
    </lineage>
</organism>
<feature type="domain" description="Beta-lactamase-related" evidence="8">
    <location>
        <begin position="38"/>
        <end position="386"/>
    </location>
</feature>
<evidence type="ECO:0000256" key="5">
    <source>
        <dbReference type="ARBA" id="ARBA00023251"/>
    </source>
</evidence>
<protein>
    <recommendedName>
        <fullName evidence="3 6">Beta-lactamase</fullName>
        <ecNumber evidence="3 6">3.5.2.6</ecNumber>
    </recommendedName>
</protein>
<feature type="signal peptide" evidence="7">
    <location>
        <begin position="1"/>
        <end position="25"/>
    </location>
</feature>
<dbReference type="Proteomes" id="UP000246073">
    <property type="component" value="Unassembled WGS sequence"/>
</dbReference>
<evidence type="ECO:0000256" key="4">
    <source>
        <dbReference type="ARBA" id="ARBA00022801"/>
    </source>
</evidence>
<keyword evidence="4 6" id="KW-0378">Hydrolase</keyword>
<evidence type="ECO:0000313" key="9">
    <source>
        <dbReference type="EMBL" id="SPL64946.1"/>
    </source>
</evidence>
<dbReference type="GO" id="GO:0008800">
    <property type="term" value="F:beta-lactamase activity"/>
    <property type="evidence" value="ECO:0007669"/>
    <property type="project" value="UniProtKB-UniRule"/>
</dbReference>
<dbReference type="GO" id="GO:0046677">
    <property type="term" value="P:response to antibiotic"/>
    <property type="evidence" value="ECO:0007669"/>
    <property type="project" value="UniProtKB-UniRule"/>
</dbReference>
<dbReference type="EMBL" id="OOFM01000005">
    <property type="protein sequence ID" value="SPL64946.1"/>
    <property type="molecule type" value="Genomic_DNA"/>
</dbReference>
<dbReference type="EC" id="3.5.2.6" evidence="3 6"/>
<dbReference type="InterPro" id="IPR012338">
    <property type="entry name" value="Beta-lactam/transpept-like"/>
</dbReference>
<dbReference type="InterPro" id="IPR001466">
    <property type="entry name" value="Beta-lactam-related"/>
</dbReference>
<keyword evidence="7" id="KW-0732">Signal</keyword>
<proteinExistence type="inferred from homology"/>
<accession>A0A2P9HLG7</accession>
<evidence type="ECO:0000256" key="3">
    <source>
        <dbReference type="ARBA" id="ARBA00012865"/>
    </source>
</evidence>
<dbReference type="InterPro" id="IPR001586">
    <property type="entry name" value="Beta-lactam_class-C_AS"/>
</dbReference>
<evidence type="ECO:0000313" key="10">
    <source>
        <dbReference type="Proteomes" id="UP000246073"/>
    </source>
</evidence>
<dbReference type="PANTHER" id="PTHR46825">
    <property type="entry name" value="D-ALANYL-D-ALANINE-CARBOXYPEPTIDASE/ENDOPEPTIDASE AMPH"/>
    <property type="match status" value="1"/>
</dbReference>
<evidence type="ECO:0000256" key="6">
    <source>
        <dbReference type="RuleBase" id="RU361140"/>
    </source>
</evidence>
<comment type="similarity">
    <text evidence="2 6">Belongs to the class-C beta-lactamase family.</text>
</comment>
<dbReference type="InterPro" id="IPR058136">
    <property type="entry name" value="AmpC"/>
</dbReference>
<gene>
    <name evidence="9" type="ORF">OHAE_813</name>
</gene>
<dbReference type="Gene3D" id="3.40.710.10">
    <property type="entry name" value="DD-peptidase/beta-lactamase superfamily"/>
    <property type="match status" value="1"/>
</dbReference>
<feature type="chain" id="PRO_5015158438" description="Beta-lactamase" evidence="7">
    <location>
        <begin position="26"/>
        <end position="390"/>
    </location>
</feature>